<reference evidence="1" key="1">
    <citation type="submission" date="2020-05" db="EMBL/GenBank/DDBJ databases">
        <title>Large-scale comparative analyses of tick genomes elucidate their genetic diversity and vector capacities.</title>
        <authorList>
            <person name="Jia N."/>
            <person name="Wang J."/>
            <person name="Shi W."/>
            <person name="Du L."/>
            <person name="Sun Y."/>
            <person name="Zhan W."/>
            <person name="Jiang J."/>
            <person name="Wang Q."/>
            <person name="Zhang B."/>
            <person name="Ji P."/>
            <person name="Sakyi L.B."/>
            <person name="Cui X."/>
            <person name="Yuan T."/>
            <person name="Jiang B."/>
            <person name="Yang W."/>
            <person name="Lam T.T.-Y."/>
            <person name="Chang Q."/>
            <person name="Ding S."/>
            <person name="Wang X."/>
            <person name="Zhu J."/>
            <person name="Ruan X."/>
            <person name="Zhao L."/>
            <person name="Wei J."/>
            <person name="Que T."/>
            <person name="Du C."/>
            <person name="Cheng J."/>
            <person name="Dai P."/>
            <person name="Han X."/>
            <person name="Huang E."/>
            <person name="Gao Y."/>
            <person name="Liu J."/>
            <person name="Shao H."/>
            <person name="Ye R."/>
            <person name="Li L."/>
            <person name="Wei W."/>
            <person name="Wang X."/>
            <person name="Wang C."/>
            <person name="Yang T."/>
            <person name="Huo Q."/>
            <person name="Li W."/>
            <person name="Guo W."/>
            <person name="Chen H."/>
            <person name="Zhou L."/>
            <person name="Ni X."/>
            <person name="Tian J."/>
            <person name="Zhou Y."/>
            <person name="Sheng Y."/>
            <person name="Liu T."/>
            <person name="Pan Y."/>
            <person name="Xia L."/>
            <person name="Li J."/>
            <person name="Zhao F."/>
            <person name="Cao W."/>
        </authorList>
    </citation>
    <scope>NUCLEOTIDE SEQUENCE</scope>
    <source>
        <strain evidence="1">Hyas-2018</strain>
    </source>
</reference>
<name>A0ACB7TBG4_HYAAI</name>
<gene>
    <name evidence="1" type="ORF">HPB50_009675</name>
</gene>
<evidence type="ECO:0000313" key="1">
    <source>
        <dbReference type="EMBL" id="KAH6942742.1"/>
    </source>
</evidence>
<accession>A0ACB7TBG4</accession>
<comment type="caution">
    <text evidence="1">The sequence shown here is derived from an EMBL/GenBank/DDBJ whole genome shotgun (WGS) entry which is preliminary data.</text>
</comment>
<keyword evidence="2" id="KW-1185">Reference proteome</keyword>
<organism evidence="1 2">
    <name type="scientific">Hyalomma asiaticum</name>
    <name type="common">Tick</name>
    <dbReference type="NCBI Taxonomy" id="266040"/>
    <lineage>
        <taxon>Eukaryota</taxon>
        <taxon>Metazoa</taxon>
        <taxon>Ecdysozoa</taxon>
        <taxon>Arthropoda</taxon>
        <taxon>Chelicerata</taxon>
        <taxon>Arachnida</taxon>
        <taxon>Acari</taxon>
        <taxon>Parasitiformes</taxon>
        <taxon>Ixodida</taxon>
        <taxon>Ixodoidea</taxon>
        <taxon>Ixodidae</taxon>
        <taxon>Hyalomminae</taxon>
        <taxon>Hyalomma</taxon>
    </lineage>
</organism>
<dbReference type="Proteomes" id="UP000821845">
    <property type="component" value="Chromosome 10"/>
</dbReference>
<evidence type="ECO:0000313" key="2">
    <source>
        <dbReference type="Proteomes" id="UP000821845"/>
    </source>
</evidence>
<dbReference type="EMBL" id="CM023490">
    <property type="protein sequence ID" value="KAH6942742.1"/>
    <property type="molecule type" value="Genomic_DNA"/>
</dbReference>
<proteinExistence type="predicted"/>
<protein>
    <submittedName>
        <fullName evidence="1">Uncharacterized protein</fullName>
    </submittedName>
</protein>
<sequence length="97" mass="10839">MAASTEVVDVIAAPLNDAPYQRLKQSILDRTTTSERARLRHLLTCEELGDRRPSQLLNSMRQLLRSSDVDWNGALFRELFLQCLLQSTRLVLAGAGG</sequence>